<dbReference type="Gene3D" id="4.10.280.110">
    <property type="entry name" value="Pre-mRNA processing factor 4 domain"/>
    <property type="match status" value="1"/>
</dbReference>
<dbReference type="InterPro" id="IPR039979">
    <property type="entry name" value="PRPF18"/>
</dbReference>
<dbReference type="InterPro" id="IPR036285">
    <property type="entry name" value="PRP4-like_sf"/>
</dbReference>
<dbReference type="PANTHER" id="PTHR13007:SF19">
    <property type="entry name" value="PRE-MRNA-SPLICING FACTOR 18"/>
    <property type="match status" value="1"/>
</dbReference>
<evidence type="ECO:0000259" key="9">
    <source>
        <dbReference type="SMART" id="SM00500"/>
    </source>
</evidence>
<dbReference type="EMBL" id="CBTN010000203">
    <property type="protein sequence ID" value="CDH61563.1"/>
    <property type="molecule type" value="Genomic_DNA"/>
</dbReference>
<accession>A0A068SGU0</accession>
<dbReference type="InterPro" id="IPR014906">
    <property type="entry name" value="PRP4-like"/>
</dbReference>
<dbReference type="Pfam" id="PF08799">
    <property type="entry name" value="PRP4"/>
    <property type="match status" value="1"/>
</dbReference>
<keyword evidence="4" id="KW-0507">mRNA processing</keyword>
<evidence type="ECO:0000256" key="1">
    <source>
        <dbReference type="ARBA" id="ARBA00004123"/>
    </source>
</evidence>
<evidence type="ECO:0000256" key="5">
    <source>
        <dbReference type="ARBA" id="ARBA00022728"/>
    </source>
</evidence>
<keyword evidence="6" id="KW-0508">mRNA splicing</keyword>
<evidence type="ECO:0000256" key="7">
    <source>
        <dbReference type="ARBA" id="ARBA00023242"/>
    </source>
</evidence>
<dbReference type="PANTHER" id="PTHR13007">
    <property type="entry name" value="PRE-MRNA SPLICING FACTOR-RELATED"/>
    <property type="match status" value="1"/>
</dbReference>
<evidence type="ECO:0000256" key="4">
    <source>
        <dbReference type="ARBA" id="ARBA00022664"/>
    </source>
</evidence>
<dbReference type="GO" id="GO:0071021">
    <property type="term" value="C:U2-type post-spliceosomal complex"/>
    <property type="evidence" value="ECO:0007669"/>
    <property type="project" value="TreeGrafter"/>
</dbReference>
<keyword evidence="7" id="KW-0539">Nucleus</keyword>
<organism evidence="10 11">
    <name type="scientific">Lichtheimia corymbifera JMRC:FSU:9682</name>
    <dbReference type="NCBI Taxonomy" id="1263082"/>
    <lineage>
        <taxon>Eukaryota</taxon>
        <taxon>Fungi</taxon>
        <taxon>Fungi incertae sedis</taxon>
        <taxon>Mucoromycota</taxon>
        <taxon>Mucoromycotina</taxon>
        <taxon>Mucoromycetes</taxon>
        <taxon>Mucorales</taxon>
        <taxon>Lichtheimiaceae</taxon>
        <taxon>Lichtheimia</taxon>
    </lineage>
</organism>
<dbReference type="SUPFAM" id="SSF158230">
    <property type="entry name" value="PRP4-like"/>
    <property type="match status" value="1"/>
</dbReference>
<dbReference type="VEuPathDB" id="FungiDB:LCOR_12338.1"/>
<reference evidence="10" key="1">
    <citation type="submission" date="2013-08" db="EMBL/GenBank/DDBJ databases">
        <title>Gene expansion shapes genome architecture in the human pathogen Lichtheimia corymbifera: an evolutionary genomics analysis in the ancient terrestrial Mucorales (Mucoromycotina).</title>
        <authorList>
            <person name="Schwartze V.U."/>
            <person name="Winter S."/>
            <person name="Shelest E."/>
            <person name="Marcet-Houben M."/>
            <person name="Horn F."/>
            <person name="Wehner S."/>
            <person name="Hoffmann K."/>
            <person name="Riege K."/>
            <person name="Sammeth M."/>
            <person name="Nowrousian M."/>
            <person name="Valiante V."/>
            <person name="Linde J."/>
            <person name="Jacobsen I.D."/>
            <person name="Marz M."/>
            <person name="Brakhage A.A."/>
            <person name="Gabaldon T."/>
            <person name="Bocker S."/>
            <person name="Voigt K."/>
        </authorList>
    </citation>
    <scope>NUCLEOTIDE SEQUENCE [LARGE SCALE GENOMIC DNA]</scope>
    <source>
        <strain evidence="10">FSU 9682</strain>
    </source>
</reference>
<dbReference type="Pfam" id="PF02840">
    <property type="entry name" value="Prp18"/>
    <property type="match status" value="1"/>
</dbReference>
<dbReference type="SUPFAM" id="SSF47938">
    <property type="entry name" value="Functional domain of the splicing factor Prp18"/>
    <property type="match status" value="1"/>
</dbReference>
<evidence type="ECO:0000256" key="6">
    <source>
        <dbReference type="ARBA" id="ARBA00023187"/>
    </source>
</evidence>
<proteinExistence type="inferred from homology"/>
<dbReference type="Proteomes" id="UP000027586">
    <property type="component" value="Unassembled WGS sequence"/>
</dbReference>
<dbReference type="AlphaFoldDB" id="A0A068SGU0"/>
<dbReference type="STRING" id="1263082.A0A068SGU0"/>
<evidence type="ECO:0000313" key="11">
    <source>
        <dbReference type="Proteomes" id="UP000027586"/>
    </source>
</evidence>
<gene>
    <name evidence="10" type="ORF">LCOR_12338.1</name>
</gene>
<feature type="domain" description="Pre-mRNA processing factor 4 (PRP4)-like" evidence="9">
    <location>
        <begin position="99"/>
        <end position="150"/>
    </location>
</feature>
<dbReference type="SMART" id="SM00500">
    <property type="entry name" value="SFM"/>
    <property type="match status" value="1"/>
</dbReference>
<dbReference type="OrthoDB" id="10261918at2759"/>
<comment type="caution">
    <text evidence="10">The sequence shown here is derived from an EMBL/GenBank/DDBJ whole genome shotgun (WGS) entry which is preliminary data.</text>
</comment>
<dbReference type="InterPro" id="IPR004098">
    <property type="entry name" value="Prp18"/>
</dbReference>
<keyword evidence="11" id="KW-1185">Reference proteome</keyword>
<feature type="compositionally biased region" description="Basic and acidic residues" evidence="8">
    <location>
        <begin position="41"/>
        <end position="78"/>
    </location>
</feature>
<name>A0A068SGU0_9FUNG</name>
<evidence type="ECO:0000256" key="2">
    <source>
        <dbReference type="ARBA" id="ARBA00008137"/>
    </source>
</evidence>
<keyword evidence="5" id="KW-0747">Spliceosome</keyword>
<feature type="region of interest" description="Disordered" evidence="8">
    <location>
        <begin position="41"/>
        <end position="95"/>
    </location>
</feature>
<dbReference type="GO" id="GO:0000350">
    <property type="term" value="P:generation of catalytic spliceosome for second transesterification step"/>
    <property type="evidence" value="ECO:0007669"/>
    <property type="project" value="TreeGrafter"/>
</dbReference>
<comment type="similarity">
    <text evidence="2">Belongs to the PRP18 family.</text>
</comment>
<evidence type="ECO:0000256" key="8">
    <source>
        <dbReference type="SAM" id="MobiDB-lite"/>
    </source>
</evidence>
<protein>
    <recommendedName>
        <fullName evidence="3">Pre-mRNA-splicing factor 18</fullName>
    </recommendedName>
</protein>
<comment type="subcellular location">
    <subcellularLocation>
        <location evidence="1">Nucleus</location>
    </subcellularLocation>
</comment>
<dbReference type="Gene3D" id="1.20.940.10">
    <property type="entry name" value="Functional domain of the splicing factor Prp18"/>
    <property type="match status" value="1"/>
</dbReference>
<evidence type="ECO:0000256" key="3">
    <source>
        <dbReference type="ARBA" id="ARBA00018242"/>
    </source>
</evidence>
<sequence length="356" mass="41918">MDFLNDAINAEISKKRKTLETAKNGNAKKKYVSRAELERMREEEYLRQEAEQRAKELEKKRKRQEEEEAKRREQEKAQAKNAGEQNKTDGEAEVETFNITREEVIRRLRAKGQPIRLFGETDKQCKIRLRALELMEEQSEEQGQRNDYMRKLEEMEEGMRLEALKQKAGVRDEKKINKKLKKAELIVEPIDLNLLQSDLDRLFAQIYSYLVHTMDEWEEFMDARPEEEKQSGQGKRAAVLQKQTADYMKPLLRQLKKRTLEPDILARVAEITHHMQHRRYRDAQDSYLQLSIGNAPWPIGVTMVGIHERSAREKIFASQVAHVLNDETSRKWIQSVKRLMTFAQSKYPPDTLSQMS</sequence>
<evidence type="ECO:0000313" key="10">
    <source>
        <dbReference type="EMBL" id="CDH61563.1"/>
    </source>
</evidence>
<dbReference type="GO" id="GO:0005682">
    <property type="term" value="C:U5 snRNP"/>
    <property type="evidence" value="ECO:0007669"/>
    <property type="project" value="TreeGrafter"/>
</dbReference>
<dbReference type="GO" id="GO:0046540">
    <property type="term" value="C:U4/U6 x U5 tri-snRNP complex"/>
    <property type="evidence" value="ECO:0007669"/>
    <property type="project" value="TreeGrafter"/>
</dbReference>